<dbReference type="InterPro" id="IPR046358">
    <property type="entry name" value="Flagellin_C"/>
</dbReference>
<evidence type="ECO:0000313" key="7">
    <source>
        <dbReference type="EMBL" id="QBZ83482.1"/>
    </source>
</evidence>
<comment type="function">
    <text evidence="4">Flagellin is the subunit protein which polymerizes to form the filaments of bacterial flagella.</text>
</comment>
<evidence type="ECO:0000256" key="4">
    <source>
        <dbReference type="RuleBase" id="RU362073"/>
    </source>
</evidence>
<name>A0A4P7P2E7_9GAMM</name>
<dbReference type="Pfam" id="PF00669">
    <property type="entry name" value="Flagellin_N"/>
    <property type="match status" value="1"/>
</dbReference>
<dbReference type="PANTHER" id="PTHR42792:SF2">
    <property type="entry name" value="FLAGELLIN"/>
    <property type="match status" value="1"/>
</dbReference>
<keyword evidence="3 4" id="KW-0975">Bacterial flagellum</keyword>
<dbReference type="Gene3D" id="1.20.1330.10">
    <property type="entry name" value="f41 fragment of flagellin, N-terminal domain"/>
    <property type="match status" value="1"/>
</dbReference>
<keyword evidence="7" id="KW-0969">Cilium</keyword>
<dbReference type="PRINTS" id="PR00207">
    <property type="entry name" value="FLAGELLIN"/>
</dbReference>
<evidence type="ECO:0000313" key="8">
    <source>
        <dbReference type="Proteomes" id="UP000296201"/>
    </source>
</evidence>
<dbReference type="SUPFAM" id="SSF64518">
    <property type="entry name" value="Phase 1 flagellin"/>
    <property type="match status" value="1"/>
</dbReference>
<sequence>MAMVINTNMAAINANRILESTTVDQQTAMERLTSGKRINGAADDAAGLAITTKMTTQVMGTDMAIRNANDGIAKIQTADGASEEVTNMLQRMRELGVQALNGTYSTGNRTQMQEEFSALQEEIDRIAQTTKFNGVNLLNSAALGASTAKVFHVGWESGVNNKISMSVLNIGTSALSAGGVTLGSLTLTSTATGTTAASAAVSKLDVVMSKVNLQRASWGALQNRLESTVSNLSNVNENIQGARSRIEDADFAKESANLARTQVLQQAGMSMLSQANQQSQNVMQLLQ</sequence>
<keyword evidence="2 4" id="KW-0964">Secreted</keyword>
<evidence type="ECO:0000259" key="6">
    <source>
        <dbReference type="Pfam" id="PF00700"/>
    </source>
</evidence>
<keyword evidence="7" id="KW-0966">Cell projection</keyword>
<dbReference type="InterPro" id="IPR042187">
    <property type="entry name" value="Flagellin_C_sub2"/>
</dbReference>
<dbReference type="AlphaFoldDB" id="A0A4P7P2E7"/>
<accession>A0A4P7P2E7</accession>
<dbReference type="OrthoDB" id="9796789at2"/>
<dbReference type="PANTHER" id="PTHR42792">
    <property type="entry name" value="FLAGELLIN"/>
    <property type="match status" value="1"/>
</dbReference>
<dbReference type="Proteomes" id="UP000296201">
    <property type="component" value="Chromosome"/>
</dbReference>
<organism evidence="7 8">
    <name type="scientific">Hydrogenovibrio crunogenus</name>
    <dbReference type="NCBI Taxonomy" id="39765"/>
    <lineage>
        <taxon>Bacteria</taxon>
        <taxon>Pseudomonadati</taxon>
        <taxon>Pseudomonadota</taxon>
        <taxon>Gammaproteobacteria</taxon>
        <taxon>Thiotrichales</taxon>
        <taxon>Piscirickettsiaceae</taxon>
        <taxon>Hydrogenovibrio</taxon>
    </lineage>
</organism>
<dbReference type="EMBL" id="CP032096">
    <property type="protein sequence ID" value="QBZ83482.1"/>
    <property type="molecule type" value="Genomic_DNA"/>
</dbReference>
<keyword evidence="7" id="KW-0282">Flagellum</keyword>
<dbReference type="Pfam" id="PF00700">
    <property type="entry name" value="Flagellin_C"/>
    <property type="match status" value="1"/>
</dbReference>
<feature type="domain" description="Flagellin N-terminal" evidence="5">
    <location>
        <begin position="5"/>
        <end position="140"/>
    </location>
</feature>
<evidence type="ECO:0000259" key="5">
    <source>
        <dbReference type="Pfam" id="PF00669"/>
    </source>
</evidence>
<evidence type="ECO:0000256" key="2">
    <source>
        <dbReference type="ARBA" id="ARBA00022525"/>
    </source>
</evidence>
<reference evidence="7 8" key="1">
    <citation type="submission" date="2018-08" db="EMBL/GenBank/DDBJ databases">
        <title>Horizontal acquisition of hydrogen conversion ability and other habitat adaptations in Hydrogenovibrio crunogenus strains.</title>
        <authorList>
            <person name="Gonnella G."/>
            <person name="Adam N."/>
            <person name="Perner M."/>
        </authorList>
    </citation>
    <scope>NUCLEOTIDE SEQUENCE [LARGE SCALE GENOMIC DNA]</scope>
    <source>
        <strain evidence="7 8">SP-41</strain>
    </source>
</reference>
<proteinExistence type="inferred from homology"/>
<dbReference type="InterPro" id="IPR001492">
    <property type="entry name" value="Flagellin"/>
</dbReference>
<dbReference type="Gene3D" id="6.10.10.10">
    <property type="entry name" value="Flagellar export chaperone, C-terminal domain"/>
    <property type="match status" value="1"/>
</dbReference>
<protein>
    <recommendedName>
        <fullName evidence="4">Flagellin</fullName>
    </recommendedName>
</protein>
<keyword evidence="8" id="KW-1185">Reference proteome</keyword>
<comment type="similarity">
    <text evidence="1 4">Belongs to the bacterial flagellin family.</text>
</comment>
<dbReference type="GO" id="GO:0009288">
    <property type="term" value="C:bacterial-type flagellum"/>
    <property type="evidence" value="ECO:0007669"/>
    <property type="project" value="UniProtKB-SubCell"/>
</dbReference>
<gene>
    <name evidence="7" type="primary">hag_2</name>
    <name evidence="7" type="ORF">GHNINEIG_01537</name>
</gene>
<evidence type="ECO:0000256" key="1">
    <source>
        <dbReference type="ARBA" id="ARBA00005709"/>
    </source>
</evidence>
<evidence type="ECO:0000256" key="3">
    <source>
        <dbReference type="ARBA" id="ARBA00023143"/>
    </source>
</evidence>
<dbReference type="InterPro" id="IPR001029">
    <property type="entry name" value="Flagellin_N"/>
</dbReference>
<dbReference type="RefSeq" id="WP_135796097.1">
    <property type="nucleotide sequence ID" value="NZ_CP032096.1"/>
</dbReference>
<comment type="subcellular location">
    <subcellularLocation>
        <location evidence="4">Secreted</location>
    </subcellularLocation>
    <subcellularLocation>
        <location evidence="4">Bacterial flagellum</location>
    </subcellularLocation>
</comment>
<dbReference type="GO" id="GO:0005198">
    <property type="term" value="F:structural molecule activity"/>
    <property type="evidence" value="ECO:0007669"/>
    <property type="project" value="UniProtKB-UniRule"/>
</dbReference>
<dbReference type="GO" id="GO:0005576">
    <property type="term" value="C:extracellular region"/>
    <property type="evidence" value="ECO:0007669"/>
    <property type="project" value="UniProtKB-SubCell"/>
</dbReference>
<feature type="domain" description="Flagellin C-terminal" evidence="6">
    <location>
        <begin position="203"/>
        <end position="286"/>
    </location>
</feature>